<keyword evidence="3" id="KW-0808">Transferase</keyword>
<feature type="transmembrane region" description="Helical" evidence="17">
    <location>
        <begin position="171"/>
        <end position="191"/>
    </location>
</feature>
<evidence type="ECO:0000256" key="6">
    <source>
        <dbReference type="ARBA" id="ARBA00022984"/>
    </source>
</evidence>
<keyword evidence="4 17" id="KW-0812">Transmembrane</keyword>
<keyword evidence="8 17" id="KW-0472">Membrane</keyword>
<comment type="similarity">
    <text evidence="11">Belongs to the SEDS family. FtsW subfamily.</text>
</comment>
<sequence length="428" mass="47233">MATIRRKKSEPFAIVQKDPGPWPQVLINWLATLAVIIVFGLIMLFSASYTTGYLRMGDSFYYIKSQMFCLGLGLGAMLLFSRIDHRFLRRLVWPGYFICILMLIAVLFSAPLNGCRRWLRVAGVTVQVSEIAKFEMILLTAHLAAKAPHLEKLDPSSPRRVPVRKWLYQRIVRELVIPLLPLVPVVGLLVLEPHMSGIVLTTAIVGTILMLGGSGGVITWACAGLGASLLQTLLGHIDSIPYLQSRLDGWTHDLAKMTDQTLQSLYAIGSGGVTGLGLGNSIEKQLWLPESTNDFIFSVVCEELGFVGAVVVILLFVLFLVQGLWMAFHAENRYCSLVGIGIMAQIAWQVFCNIAVVTNTLPNTGISLPFFSSGGTSLILLLAEMGVMINIGRGGERARLERENRRALREQQEKKPDNTIVLRPDMGL</sequence>
<dbReference type="Proteomes" id="UP001430637">
    <property type="component" value="Unassembled WGS sequence"/>
</dbReference>
<comment type="subcellular location">
    <subcellularLocation>
        <location evidence="1">Membrane</location>
        <topology evidence="1">Multi-pass membrane protein</topology>
    </subcellularLocation>
</comment>
<keyword evidence="6" id="KW-0573">Peptidoglycan synthesis</keyword>
<evidence type="ECO:0000256" key="4">
    <source>
        <dbReference type="ARBA" id="ARBA00022692"/>
    </source>
</evidence>
<accession>A0ABS8F7E7</accession>
<evidence type="ECO:0000256" key="13">
    <source>
        <dbReference type="ARBA" id="ARBA00041418"/>
    </source>
</evidence>
<evidence type="ECO:0000256" key="16">
    <source>
        <dbReference type="ARBA" id="ARBA00049966"/>
    </source>
</evidence>
<keyword evidence="2" id="KW-0328">Glycosyltransferase</keyword>
<evidence type="ECO:0000256" key="12">
    <source>
        <dbReference type="ARBA" id="ARBA00041185"/>
    </source>
</evidence>
<comment type="catalytic activity">
    <reaction evidence="15">
        <text>[GlcNAc-(1-&gt;4)-Mur2Ac(oyl-L-Ala-gamma-D-Glu-L-Lys-D-Ala-D-Ala)](n)-di-trans,octa-cis-undecaprenyl diphosphate + beta-D-GlcNAc-(1-&gt;4)-Mur2Ac(oyl-L-Ala-gamma-D-Glu-L-Lys-D-Ala-D-Ala)-di-trans,octa-cis-undecaprenyl diphosphate = [GlcNAc-(1-&gt;4)-Mur2Ac(oyl-L-Ala-gamma-D-Glu-L-Lys-D-Ala-D-Ala)](n+1)-di-trans,octa-cis-undecaprenyl diphosphate + di-trans,octa-cis-undecaprenyl diphosphate + H(+)</text>
        <dbReference type="Rhea" id="RHEA:23708"/>
        <dbReference type="Rhea" id="RHEA-COMP:9602"/>
        <dbReference type="Rhea" id="RHEA-COMP:9603"/>
        <dbReference type="ChEBI" id="CHEBI:15378"/>
        <dbReference type="ChEBI" id="CHEBI:58405"/>
        <dbReference type="ChEBI" id="CHEBI:60033"/>
        <dbReference type="ChEBI" id="CHEBI:78435"/>
        <dbReference type="EC" id="2.4.99.28"/>
    </reaction>
</comment>
<evidence type="ECO:0000256" key="10">
    <source>
        <dbReference type="ARBA" id="ARBA00033270"/>
    </source>
</evidence>
<dbReference type="EC" id="2.4.99.28" evidence="14"/>
<dbReference type="EMBL" id="JAJEQL010000007">
    <property type="protein sequence ID" value="MCC2199017.1"/>
    <property type="molecule type" value="Genomic_DNA"/>
</dbReference>
<keyword evidence="7 17" id="KW-1133">Transmembrane helix</keyword>
<evidence type="ECO:0000256" key="9">
    <source>
        <dbReference type="ARBA" id="ARBA00032370"/>
    </source>
</evidence>
<dbReference type="PANTHER" id="PTHR30474">
    <property type="entry name" value="CELL CYCLE PROTEIN"/>
    <property type="match status" value="1"/>
</dbReference>
<comment type="function">
    <text evidence="16">Peptidoglycan polymerase that is essential for cell division.</text>
</comment>
<feature type="transmembrane region" description="Helical" evidence="17">
    <location>
        <begin position="59"/>
        <end position="79"/>
    </location>
</feature>
<evidence type="ECO:0000256" key="17">
    <source>
        <dbReference type="SAM" id="Phobius"/>
    </source>
</evidence>
<dbReference type="PANTHER" id="PTHR30474:SF2">
    <property type="entry name" value="PEPTIDOGLYCAN GLYCOSYLTRANSFERASE FTSW-RELATED"/>
    <property type="match status" value="1"/>
</dbReference>
<evidence type="ECO:0000256" key="15">
    <source>
        <dbReference type="ARBA" id="ARBA00049902"/>
    </source>
</evidence>
<feature type="transmembrane region" description="Helical" evidence="17">
    <location>
        <begin position="198"/>
        <end position="221"/>
    </location>
</feature>
<evidence type="ECO:0000313" key="18">
    <source>
        <dbReference type="EMBL" id="MCC2199017.1"/>
    </source>
</evidence>
<evidence type="ECO:0000256" key="14">
    <source>
        <dbReference type="ARBA" id="ARBA00044770"/>
    </source>
</evidence>
<feature type="transmembrane region" description="Helical" evidence="17">
    <location>
        <begin position="26"/>
        <end position="47"/>
    </location>
</feature>
<evidence type="ECO:0000256" key="3">
    <source>
        <dbReference type="ARBA" id="ARBA00022679"/>
    </source>
</evidence>
<evidence type="ECO:0000256" key="1">
    <source>
        <dbReference type="ARBA" id="ARBA00004141"/>
    </source>
</evidence>
<dbReference type="RefSeq" id="WP_227620599.1">
    <property type="nucleotide sequence ID" value="NZ_JAJEQL010000007.1"/>
</dbReference>
<evidence type="ECO:0000256" key="7">
    <source>
        <dbReference type="ARBA" id="ARBA00022989"/>
    </source>
</evidence>
<keyword evidence="19" id="KW-1185">Reference proteome</keyword>
<comment type="caution">
    <text evidence="18">The sequence shown here is derived from an EMBL/GenBank/DDBJ whole genome shotgun (WGS) entry which is preliminary data.</text>
</comment>
<evidence type="ECO:0000313" key="19">
    <source>
        <dbReference type="Proteomes" id="UP001430637"/>
    </source>
</evidence>
<dbReference type="Pfam" id="PF01098">
    <property type="entry name" value="FTSW_RODA_SPOVE"/>
    <property type="match status" value="1"/>
</dbReference>
<feature type="transmembrane region" description="Helical" evidence="17">
    <location>
        <begin position="304"/>
        <end position="325"/>
    </location>
</feature>
<feature type="transmembrane region" description="Helical" evidence="17">
    <location>
        <begin position="91"/>
        <end position="110"/>
    </location>
</feature>
<evidence type="ECO:0000256" key="2">
    <source>
        <dbReference type="ARBA" id="ARBA00022676"/>
    </source>
</evidence>
<name>A0ABS8F7E7_9FIRM</name>
<feature type="transmembrane region" description="Helical" evidence="17">
    <location>
        <begin position="337"/>
        <end position="358"/>
    </location>
</feature>
<gene>
    <name evidence="18" type="ORF">LKD23_04485</name>
</gene>
<dbReference type="InterPro" id="IPR001182">
    <property type="entry name" value="FtsW/RodA"/>
</dbReference>
<organism evidence="18 19">
    <name type="scientific">Faecalibacterium butyricigenerans</name>
    <dbReference type="NCBI Taxonomy" id="1851427"/>
    <lineage>
        <taxon>Bacteria</taxon>
        <taxon>Bacillati</taxon>
        <taxon>Bacillota</taxon>
        <taxon>Clostridia</taxon>
        <taxon>Eubacteriales</taxon>
        <taxon>Oscillospiraceae</taxon>
        <taxon>Faecalibacterium</taxon>
    </lineage>
</organism>
<protein>
    <recommendedName>
        <fullName evidence="12">Probable peptidoglycan glycosyltransferase FtsW</fullName>
        <ecNumber evidence="14">2.4.99.28</ecNumber>
    </recommendedName>
    <alternativeName>
        <fullName evidence="13">Cell division protein FtsW</fullName>
    </alternativeName>
    <alternativeName>
        <fullName evidence="10">Cell wall polymerase</fullName>
    </alternativeName>
    <alternativeName>
        <fullName evidence="9">Peptidoglycan polymerase</fullName>
    </alternativeName>
</protein>
<reference evidence="18" key="1">
    <citation type="submission" date="2021-10" db="EMBL/GenBank/DDBJ databases">
        <title>Anaerobic single-cell dispensing facilitates the cultivation of human gut bacteria.</title>
        <authorList>
            <person name="Afrizal A."/>
        </authorList>
    </citation>
    <scope>NUCLEOTIDE SEQUENCE</scope>
    <source>
        <strain evidence="18">CLA-AA-H233</strain>
    </source>
</reference>
<proteinExistence type="inferred from homology"/>
<feature type="transmembrane region" description="Helical" evidence="17">
    <location>
        <begin position="370"/>
        <end position="392"/>
    </location>
</feature>
<evidence type="ECO:0000256" key="5">
    <source>
        <dbReference type="ARBA" id="ARBA00022960"/>
    </source>
</evidence>
<keyword evidence="5" id="KW-0133">Cell shape</keyword>
<evidence type="ECO:0000256" key="11">
    <source>
        <dbReference type="ARBA" id="ARBA00038053"/>
    </source>
</evidence>
<evidence type="ECO:0000256" key="8">
    <source>
        <dbReference type="ARBA" id="ARBA00023136"/>
    </source>
</evidence>